<dbReference type="InterPro" id="IPR010620">
    <property type="entry name" value="SBBP_repeat"/>
</dbReference>
<dbReference type="PANTHER" id="PTHR35580:SF1">
    <property type="entry name" value="PHYTASE-LIKE DOMAIN-CONTAINING PROTEIN"/>
    <property type="match status" value="1"/>
</dbReference>
<dbReference type="SUPFAM" id="SSF101898">
    <property type="entry name" value="NHL repeat"/>
    <property type="match status" value="1"/>
</dbReference>
<dbReference type="OrthoDB" id="53254at2"/>
<dbReference type="Proteomes" id="UP000008963">
    <property type="component" value="Chromosome"/>
</dbReference>
<evidence type="ECO:0000313" key="1">
    <source>
        <dbReference type="EMBL" id="CBW26032.1"/>
    </source>
</evidence>
<sequence length="531" mass="54009">MKTILNTAIFLLISQLFLSCSDGEFGNNVRSSDSEEGSSAASALSSIGLYGQTALSGSTVDFGTTQSDACLSTITDSDRNIYCAGNTNGAIDSSEAADATGDAFIMKMDKDGNLLWVTQLGSNKAAVLDSSSSDVCYSITLDDDGNVYCAGETSSGLSETNGGGSDAFVAKLDTNGNIIWISQLGGDTDDGVIVQNASGNEQCYGVKVDSDGNVYCAGNTSGALGEANAGITDIFFTKLNSSGAVQWVKQFGSATVNVGGKAVDASAQDSCYGLDIDSSGNLYCAGRTSGDFAEPISGVFGDADIIFAMVDSTGAPQWVAQLGTVTGSGDNSATDECYSITVSNDGNHVYCVGHTAGTPGETNAGGNDIVAVKLDGSGNLLWISQLGDVKEVLLSSDFSQSESCAGAVGVSNNGTFVDVDSDGNLYATCATAGGAVADTNGGGFGIDVFIFKMKEADGSVEWMTQLGSSIPGSNGHEIPFSLHVDNGVNLIVSGLLIHNSGGFMGGVDLGAAGSIYNPFLFRMGLDGSFSL</sequence>
<dbReference type="RefSeq" id="WP_014243816.1">
    <property type="nucleotide sequence ID" value="NC_016620.1"/>
</dbReference>
<dbReference type="InterPro" id="IPR052918">
    <property type="entry name" value="Motility_Chemotaxis_Reg"/>
</dbReference>
<dbReference type="InterPro" id="IPR015943">
    <property type="entry name" value="WD40/YVTN_repeat-like_dom_sf"/>
</dbReference>
<proteinExistence type="predicted"/>
<accession>E1WYI4</accession>
<dbReference type="KEGG" id="bmx:BMS_1154"/>
<dbReference type="PANTHER" id="PTHR35580">
    <property type="entry name" value="CELL SURFACE GLYCOPROTEIN (S-LAYER PROTEIN)-LIKE PROTEIN"/>
    <property type="match status" value="1"/>
</dbReference>
<dbReference type="STRING" id="862908.BMS_1154"/>
<dbReference type="Gene3D" id="2.130.10.10">
    <property type="entry name" value="YVTN repeat-like/Quinoprotein amine dehydrogenase"/>
    <property type="match status" value="1"/>
</dbReference>
<dbReference type="AlphaFoldDB" id="E1WYI4"/>
<dbReference type="PROSITE" id="PS51257">
    <property type="entry name" value="PROKAR_LIPOPROTEIN"/>
    <property type="match status" value="1"/>
</dbReference>
<evidence type="ECO:0000313" key="2">
    <source>
        <dbReference type="Proteomes" id="UP000008963"/>
    </source>
</evidence>
<name>E1WYI4_HALMS</name>
<dbReference type="eggNOG" id="COG1520">
    <property type="taxonomic scope" value="Bacteria"/>
</dbReference>
<organism evidence="1 2">
    <name type="scientific">Halobacteriovorax marinus (strain ATCC BAA-682 / DSM 15412 / SJ)</name>
    <name type="common">Bacteriovorax marinus</name>
    <dbReference type="NCBI Taxonomy" id="862908"/>
    <lineage>
        <taxon>Bacteria</taxon>
        <taxon>Pseudomonadati</taxon>
        <taxon>Bdellovibrionota</taxon>
        <taxon>Bacteriovoracia</taxon>
        <taxon>Bacteriovoracales</taxon>
        <taxon>Halobacteriovoraceae</taxon>
        <taxon>Halobacteriovorax</taxon>
    </lineage>
</organism>
<reference evidence="2" key="1">
    <citation type="journal article" date="2013" name="ISME J.">
        <title>A small predatory core genome in the divergent marine Bacteriovorax marinus SJ and the terrestrial Bdellovibrio bacteriovorus.</title>
        <authorList>
            <person name="Crossman L.C."/>
            <person name="Chen H."/>
            <person name="Cerdeno-Tarraga A.M."/>
            <person name="Brooks K."/>
            <person name="Quail M.A."/>
            <person name="Pineiro S.A."/>
            <person name="Hobley L."/>
            <person name="Sockett R.E."/>
            <person name="Bentley S.D."/>
            <person name="Parkhill J."/>
            <person name="Williams H.N."/>
            <person name="Stine O.C."/>
        </authorList>
    </citation>
    <scope>NUCLEOTIDE SEQUENCE [LARGE SCALE GENOMIC DNA]</scope>
    <source>
        <strain evidence="2">ATCC BAA-682 / DSM 15412 / SJ</strain>
    </source>
</reference>
<gene>
    <name evidence="1" type="ordered locus">BMS_1154</name>
</gene>
<protein>
    <submittedName>
        <fullName evidence="1">Exported protein</fullName>
    </submittedName>
</protein>
<keyword evidence="2" id="KW-1185">Reference proteome</keyword>
<dbReference type="PATRIC" id="fig|862908.3.peg.1098"/>
<dbReference type="Pfam" id="PF06739">
    <property type="entry name" value="SBBP"/>
    <property type="match status" value="4"/>
</dbReference>
<dbReference type="EMBL" id="FQ312005">
    <property type="protein sequence ID" value="CBW26032.1"/>
    <property type="molecule type" value="Genomic_DNA"/>
</dbReference>
<dbReference type="HOGENOM" id="CLU_512651_0_0_7"/>